<accession>A0A402AES2</accession>
<evidence type="ECO:0008006" key="3">
    <source>
        <dbReference type="Google" id="ProtNLM"/>
    </source>
</evidence>
<dbReference type="Proteomes" id="UP000287188">
    <property type="component" value="Unassembled WGS sequence"/>
</dbReference>
<dbReference type="EMBL" id="BIFS01000001">
    <property type="protein sequence ID" value="GCE17595.1"/>
    <property type="molecule type" value="Genomic_DNA"/>
</dbReference>
<reference evidence="2" key="1">
    <citation type="submission" date="2018-12" db="EMBL/GenBank/DDBJ databases">
        <title>Tengunoibacter tsumagoiensis gen. nov., sp. nov., Dictyobacter kobayashii sp. nov., D. alpinus sp. nov., and D. joshuensis sp. nov. and description of Dictyobacteraceae fam. nov. within the order Ktedonobacterales isolated from Tengu-no-mugimeshi.</title>
        <authorList>
            <person name="Wang C.M."/>
            <person name="Zheng Y."/>
            <person name="Sakai Y."/>
            <person name="Toyoda A."/>
            <person name="Minakuchi Y."/>
            <person name="Abe K."/>
            <person name="Yokota A."/>
            <person name="Yabe S."/>
        </authorList>
    </citation>
    <scope>NUCLEOTIDE SEQUENCE [LARGE SCALE GENOMIC DNA]</scope>
    <source>
        <strain evidence="2">Uno11</strain>
    </source>
</reference>
<keyword evidence="2" id="KW-1185">Reference proteome</keyword>
<comment type="caution">
    <text evidence="1">The sequence shown here is derived from an EMBL/GenBank/DDBJ whole genome shotgun (WGS) entry which is preliminary data.</text>
</comment>
<organism evidence="1 2">
    <name type="scientific">Dictyobacter kobayashii</name>
    <dbReference type="NCBI Taxonomy" id="2014872"/>
    <lineage>
        <taxon>Bacteria</taxon>
        <taxon>Bacillati</taxon>
        <taxon>Chloroflexota</taxon>
        <taxon>Ktedonobacteria</taxon>
        <taxon>Ktedonobacterales</taxon>
        <taxon>Dictyobacteraceae</taxon>
        <taxon>Dictyobacter</taxon>
    </lineage>
</organism>
<proteinExistence type="predicted"/>
<evidence type="ECO:0000313" key="1">
    <source>
        <dbReference type="EMBL" id="GCE17595.1"/>
    </source>
</evidence>
<gene>
    <name evidence="1" type="ORF">KDK_13950</name>
</gene>
<protein>
    <recommendedName>
        <fullName evidence="3">LysM domain-containing protein</fullName>
    </recommendedName>
</protein>
<name>A0A402AES2_9CHLR</name>
<sequence length="339" mass="37427">MARRFHPKSTPKENLHIFFRSIPWKLMVILPIMVLLAVPTFIYGAHAGSGILPSVTNMFYTLSNVSNLPTPTPLPAFLTTLPQVGSIKYTIGEGDNCDAVLAYRMHMYSASQVFSDANPNTVKQLSQDLGQDCHRLQPGMVLTLSPQYPLVALGGVLLKIDAATARQVLPTPLIKVQSQEDYTPDCSKGCQLTVRITSNVTVKLIVQTSLSLHPGAWIWTQAMLPRKTVPGFNNYPYADPAASFNGMILRACDFQANDTHDDNSTPCSQLDPNTIDTDGGAWLLGVTGSNSLDHWHYKFHAPTGTQIMVWLESDNGVLHYHPGDPVYRYDVLSQLYVKL</sequence>
<evidence type="ECO:0000313" key="2">
    <source>
        <dbReference type="Proteomes" id="UP000287188"/>
    </source>
</evidence>
<dbReference type="AlphaFoldDB" id="A0A402AES2"/>